<dbReference type="GO" id="GO:0008616">
    <property type="term" value="P:tRNA queuosine(34) biosynthetic process"/>
    <property type="evidence" value="ECO:0007669"/>
    <property type="project" value="UniProtKB-KW"/>
</dbReference>
<dbReference type="GO" id="GO:0051539">
    <property type="term" value="F:4 iron, 4 sulfur cluster binding"/>
    <property type="evidence" value="ECO:0007669"/>
    <property type="project" value="UniProtKB-KW"/>
</dbReference>
<gene>
    <name evidence="10" type="ORF">MGWOODY_Tha458</name>
</gene>
<organism evidence="10">
    <name type="scientific">hydrothermal vent metagenome</name>
    <dbReference type="NCBI Taxonomy" id="652676"/>
    <lineage>
        <taxon>unclassified sequences</taxon>
        <taxon>metagenomes</taxon>
        <taxon>ecological metagenomes</taxon>
    </lineage>
</organism>
<keyword evidence="5" id="KW-0671">Queuosine biosynthesis</keyword>
<evidence type="ECO:0000256" key="1">
    <source>
        <dbReference type="ARBA" id="ARBA00022485"/>
    </source>
</evidence>
<sequence length="356" mass="39938">MNQSATTSLTAEQLTRLRDDIRQWATELGFQQAGIAGVALGEHEDLLQEWLENGYHGEMDYMASHGNMRSRPAELLPGTLSVISVRMDYLPPDGNMREQLGDPNKAYVSRYALGRDYHKLIRKRLTELGKRIEQAAGQMGFRAFVDSAPVLERALAEQAGLGWIGKNTMLINRKAGSYFFLGEILTDLPLPADNNPESDHCGRCTSCLDICPTQAFVGPHVLDARRCISYLTIELNGPIPEDLRSGMGNRIFGCDDCQIGCPWNRFSKATSETDFTPRHQLDKATLLELWAWDEAEFLSKTEGMPIRRTGYENWRRNIAVALGNAPKSIEIEQALRARLGESALVDEHIEWALRQS</sequence>
<dbReference type="AlphaFoldDB" id="A0A160TAA6"/>
<evidence type="ECO:0000259" key="9">
    <source>
        <dbReference type="PROSITE" id="PS51379"/>
    </source>
</evidence>
<reference evidence="10" key="1">
    <citation type="submission" date="2015-10" db="EMBL/GenBank/DDBJ databases">
        <authorList>
            <person name="Gilbert D.G."/>
        </authorList>
    </citation>
    <scope>NUCLEOTIDE SEQUENCE</scope>
</reference>
<evidence type="ECO:0000256" key="4">
    <source>
        <dbReference type="ARBA" id="ARBA00022723"/>
    </source>
</evidence>
<evidence type="ECO:0000256" key="3">
    <source>
        <dbReference type="ARBA" id="ARBA00022694"/>
    </source>
</evidence>
<dbReference type="Pfam" id="PF08331">
    <property type="entry name" value="QueG_DUF1730"/>
    <property type="match status" value="1"/>
</dbReference>
<dbReference type="GO" id="GO:0046872">
    <property type="term" value="F:metal ion binding"/>
    <property type="evidence" value="ECO:0007669"/>
    <property type="project" value="UniProtKB-KW"/>
</dbReference>
<evidence type="ECO:0000256" key="5">
    <source>
        <dbReference type="ARBA" id="ARBA00022785"/>
    </source>
</evidence>
<keyword evidence="6" id="KW-0560">Oxidoreductase</keyword>
<proteinExistence type="inferred from homology"/>
<keyword evidence="3" id="KW-0819">tRNA processing</keyword>
<keyword evidence="1" id="KW-0004">4Fe-4S</keyword>
<dbReference type="EMBL" id="CZQC01000018">
    <property type="protein sequence ID" value="CUS40503.1"/>
    <property type="molecule type" value="Genomic_DNA"/>
</dbReference>
<keyword evidence="8" id="KW-0411">Iron-sulfur</keyword>
<evidence type="ECO:0000256" key="6">
    <source>
        <dbReference type="ARBA" id="ARBA00023002"/>
    </source>
</evidence>
<dbReference type="PROSITE" id="PS51379">
    <property type="entry name" value="4FE4S_FER_2"/>
    <property type="match status" value="1"/>
</dbReference>
<accession>A0A160TAA6</accession>
<dbReference type="Pfam" id="PF13484">
    <property type="entry name" value="Fer4_16"/>
    <property type="match status" value="1"/>
</dbReference>
<evidence type="ECO:0000256" key="8">
    <source>
        <dbReference type="ARBA" id="ARBA00023014"/>
    </source>
</evidence>
<keyword evidence="4" id="KW-0479">Metal-binding</keyword>
<dbReference type="InterPro" id="IPR004453">
    <property type="entry name" value="QueG"/>
</dbReference>
<dbReference type="PROSITE" id="PS00198">
    <property type="entry name" value="4FE4S_FER_1"/>
    <property type="match status" value="1"/>
</dbReference>
<evidence type="ECO:0000313" key="10">
    <source>
        <dbReference type="EMBL" id="CUS40503.1"/>
    </source>
</evidence>
<dbReference type="Gene3D" id="3.30.70.20">
    <property type="match status" value="1"/>
</dbReference>
<dbReference type="InterPro" id="IPR013542">
    <property type="entry name" value="QueG_DUF1730"/>
</dbReference>
<dbReference type="PANTHER" id="PTHR30002:SF4">
    <property type="entry name" value="EPOXYQUEUOSINE REDUCTASE"/>
    <property type="match status" value="1"/>
</dbReference>
<dbReference type="InterPro" id="IPR017900">
    <property type="entry name" value="4Fe4S_Fe_S_CS"/>
</dbReference>
<keyword evidence="2" id="KW-0963">Cytoplasm</keyword>
<dbReference type="FunFam" id="3.30.70.20:FF:000017">
    <property type="entry name" value="Epoxyqueuosine reductase"/>
    <property type="match status" value="1"/>
</dbReference>
<evidence type="ECO:0000256" key="2">
    <source>
        <dbReference type="ARBA" id="ARBA00022490"/>
    </source>
</evidence>
<dbReference type="InterPro" id="IPR017896">
    <property type="entry name" value="4Fe4S_Fe-S-bd"/>
</dbReference>
<dbReference type="SUPFAM" id="SSF54862">
    <property type="entry name" value="4Fe-4S ferredoxins"/>
    <property type="match status" value="1"/>
</dbReference>
<feature type="domain" description="4Fe-4S ferredoxin-type" evidence="9">
    <location>
        <begin position="190"/>
        <end position="221"/>
    </location>
</feature>
<name>A0A160TAA6_9ZZZZ</name>
<dbReference type="GO" id="GO:0052693">
    <property type="term" value="F:epoxyqueuosine reductase activity"/>
    <property type="evidence" value="ECO:0007669"/>
    <property type="project" value="TreeGrafter"/>
</dbReference>
<dbReference type="HAMAP" id="MF_00916">
    <property type="entry name" value="QueG"/>
    <property type="match status" value="1"/>
</dbReference>
<dbReference type="PANTHER" id="PTHR30002">
    <property type="entry name" value="EPOXYQUEUOSINE REDUCTASE"/>
    <property type="match status" value="1"/>
</dbReference>
<dbReference type="NCBIfam" id="TIGR00276">
    <property type="entry name" value="tRNA epoxyqueuosine(34) reductase QueG"/>
    <property type="match status" value="1"/>
</dbReference>
<evidence type="ECO:0000256" key="7">
    <source>
        <dbReference type="ARBA" id="ARBA00023004"/>
    </source>
</evidence>
<keyword evidence="7" id="KW-0408">Iron</keyword>
<protein>
    <submittedName>
        <fullName evidence="10">Epoxyqueuosine (OQ) reductase QueG</fullName>
    </submittedName>
</protein>